<gene>
    <name evidence="1" type="ORF">K3G42_011076</name>
</gene>
<evidence type="ECO:0000313" key="2">
    <source>
        <dbReference type="Proteomes" id="UP000827872"/>
    </source>
</evidence>
<evidence type="ECO:0000313" key="1">
    <source>
        <dbReference type="EMBL" id="KAH7988227.1"/>
    </source>
</evidence>
<comment type="caution">
    <text evidence="1">The sequence shown here is derived from an EMBL/GenBank/DDBJ whole genome shotgun (WGS) entry which is preliminary data.</text>
</comment>
<organism evidence="1 2">
    <name type="scientific">Sphaerodactylus townsendi</name>
    <dbReference type="NCBI Taxonomy" id="933632"/>
    <lineage>
        <taxon>Eukaryota</taxon>
        <taxon>Metazoa</taxon>
        <taxon>Chordata</taxon>
        <taxon>Craniata</taxon>
        <taxon>Vertebrata</taxon>
        <taxon>Euteleostomi</taxon>
        <taxon>Lepidosauria</taxon>
        <taxon>Squamata</taxon>
        <taxon>Bifurcata</taxon>
        <taxon>Gekkota</taxon>
        <taxon>Sphaerodactylidae</taxon>
        <taxon>Sphaerodactylus</taxon>
    </lineage>
</organism>
<dbReference type="EMBL" id="CM037623">
    <property type="protein sequence ID" value="KAH7988227.1"/>
    <property type="molecule type" value="Genomic_DNA"/>
</dbReference>
<reference evidence="1" key="1">
    <citation type="submission" date="2021-08" db="EMBL/GenBank/DDBJ databases">
        <title>The first chromosome-level gecko genome reveals the dynamic sex chromosomes of Neotropical dwarf geckos (Sphaerodactylidae: Sphaerodactylus).</title>
        <authorList>
            <person name="Pinto B.J."/>
            <person name="Keating S.E."/>
            <person name="Gamble T."/>
        </authorList>
    </citation>
    <scope>NUCLEOTIDE SEQUENCE</scope>
    <source>
        <strain evidence="1">TG3544</strain>
    </source>
</reference>
<protein>
    <submittedName>
        <fullName evidence="1">Uncharacterized protein</fullName>
    </submittedName>
</protein>
<accession>A0ACB8E7P2</accession>
<keyword evidence="2" id="KW-1185">Reference proteome</keyword>
<dbReference type="Proteomes" id="UP000827872">
    <property type="component" value="Linkage Group LG10"/>
</dbReference>
<name>A0ACB8E7P2_9SAUR</name>
<proteinExistence type="predicted"/>
<sequence length="143" mass="15503">MPPGSQTEAPKFRQNSRAEKTTTAMPSPGHQPVNVQGGVQVQGVVPSPDFFLVITSQPSKQMLRANHPNKVNRQANGTSKENKVTRERQPIDGSLKSTKYRSTKSLAQTPFVEQAGSLAGSREKQKKVPTGPLHNASDGSWSQ</sequence>